<keyword evidence="3" id="KW-1185">Reference proteome</keyword>
<evidence type="ECO:0000313" key="2">
    <source>
        <dbReference type="EMBL" id="SEH43745.1"/>
    </source>
</evidence>
<organism evidence="2 3">
    <name type="scientific">Magnetospirillum fulvum</name>
    <name type="common">Rhodospirillum fulvum</name>
    <dbReference type="NCBI Taxonomy" id="1082"/>
    <lineage>
        <taxon>Bacteria</taxon>
        <taxon>Pseudomonadati</taxon>
        <taxon>Pseudomonadota</taxon>
        <taxon>Alphaproteobacteria</taxon>
        <taxon>Rhodospirillales</taxon>
        <taxon>Rhodospirillaceae</taxon>
        <taxon>Magnetospirillum</taxon>
    </lineage>
</organism>
<dbReference type="PRINTS" id="PR00111">
    <property type="entry name" value="ABHYDROLASE"/>
</dbReference>
<dbReference type="PANTHER" id="PTHR42886:SF42">
    <property type="entry name" value="ALPHA_BETA-HYDROLASES SUPERFAMILY PROTEIN"/>
    <property type="match status" value="1"/>
</dbReference>
<dbReference type="InterPro" id="IPR029058">
    <property type="entry name" value="AB_hydrolase_fold"/>
</dbReference>
<reference evidence="3" key="1">
    <citation type="submission" date="2016-10" db="EMBL/GenBank/DDBJ databases">
        <authorList>
            <person name="Varghese N."/>
            <person name="Submissions S."/>
        </authorList>
    </citation>
    <scope>NUCLEOTIDE SEQUENCE [LARGE SCALE GENOMIC DNA]</scope>
    <source>
        <strain evidence="3">DSM 13234</strain>
    </source>
</reference>
<gene>
    <name evidence="2" type="ORF">SAMN04244559_02308</name>
</gene>
<dbReference type="AlphaFoldDB" id="A0A1H6IBH8"/>
<name>A0A1H6IBH8_MAGFU</name>
<dbReference type="EMBL" id="FNWO01000009">
    <property type="protein sequence ID" value="SEH43745.1"/>
    <property type="molecule type" value="Genomic_DNA"/>
</dbReference>
<dbReference type="GO" id="GO:0006654">
    <property type="term" value="P:phosphatidic acid biosynthetic process"/>
    <property type="evidence" value="ECO:0007669"/>
    <property type="project" value="TreeGrafter"/>
</dbReference>
<dbReference type="GO" id="GO:0052689">
    <property type="term" value="F:carboxylic ester hydrolase activity"/>
    <property type="evidence" value="ECO:0007669"/>
    <property type="project" value="TreeGrafter"/>
</dbReference>
<dbReference type="PANTHER" id="PTHR42886">
    <property type="entry name" value="RE40534P-RELATED"/>
    <property type="match status" value="1"/>
</dbReference>
<dbReference type="SUPFAM" id="SSF53474">
    <property type="entry name" value="alpha/beta-Hydrolases"/>
    <property type="match status" value="1"/>
</dbReference>
<keyword evidence="2" id="KW-0378">Hydrolase</keyword>
<dbReference type="GO" id="GO:0055088">
    <property type="term" value="P:lipid homeostasis"/>
    <property type="evidence" value="ECO:0007669"/>
    <property type="project" value="TreeGrafter"/>
</dbReference>
<protein>
    <submittedName>
        <fullName evidence="2">Lysophospholipase, alpha-beta hydrolase superfamily</fullName>
    </submittedName>
</protein>
<accession>A0A1H6IBH8</accession>
<dbReference type="Proteomes" id="UP000182983">
    <property type="component" value="Unassembled WGS sequence"/>
</dbReference>
<evidence type="ECO:0000259" key="1">
    <source>
        <dbReference type="Pfam" id="PF12697"/>
    </source>
</evidence>
<dbReference type="OrthoDB" id="9814966at2"/>
<feature type="domain" description="AB hydrolase-1" evidence="1">
    <location>
        <begin position="23"/>
        <end position="248"/>
    </location>
</feature>
<proteinExistence type="predicted"/>
<dbReference type="InterPro" id="IPR000073">
    <property type="entry name" value="AB_hydrolase_1"/>
</dbReference>
<dbReference type="Pfam" id="PF12697">
    <property type="entry name" value="Abhydrolase_6"/>
    <property type="match status" value="1"/>
</dbReference>
<sequence length="281" mass="29358">MSAPRLELLHARPATAVPGRLPILFVHGSYCGAWVWAETFLPYFARAGFAAYAVSLRGHGDSEGDLAFASLSDYVEDVRAAIAHLGGHCILVGHSMGGIVAQHCFGDGDTVAALVLMASVPPSGLANSAMTLMMTAPDLMIQFGLLQSLGPSAVTGDAIRRAILSDATPEAEVARLLPQFQTESHTISLDLMTPPPPPRPVTARPVLVLGGSADPMIPTADLREAAAFYKADLEILDGAPHGLMLDSAWWQPTADRILAWLAAKGFGGTEDGIGSAAPLGD</sequence>
<dbReference type="RefSeq" id="WP_074768685.1">
    <property type="nucleotide sequence ID" value="NZ_FNWO01000009.1"/>
</dbReference>
<dbReference type="GO" id="GO:0042171">
    <property type="term" value="F:lysophosphatidic acid acyltransferase activity"/>
    <property type="evidence" value="ECO:0007669"/>
    <property type="project" value="TreeGrafter"/>
</dbReference>
<dbReference type="Gene3D" id="3.40.50.1820">
    <property type="entry name" value="alpha/beta hydrolase"/>
    <property type="match status" value="1"/>
</dbReference>
<evidence type="ECO:0000313" key="3">
    <source>
        <dbReference type="Proteomes" id="UP000182983"/>
    </source>
</evidence>